<dbReference type="SUPFAM" id="SSF46785">
    <property type="entry name" value="Winged helix' DNA-binding domain"/>
    <property type="match status" value="1"/>
</dbReference>
<organism evidence="6 7">
    <name type="scientific">Nocardioides marmoribigeumensis</name>
    <dbReference type="NCBI Taxonomy" id="433649"/>
    <lineage>
        <taxon>Bacteria</taxon>
        <taxon>Bacillati</taxon>
        <taxon>Actinomycetota</taxon>
        <taxon>Actinomycetes</taxon>
        <taxon>Propionibacteriales</taxon>
        <taxon>Nocardioidaceae</taxon>
        <taxon>Nocardioides</taxon>
    </lineage>
</organism>
<comment type="similarity">
    <text evidence="1">Belongs to the LysR transcriptional regulatory family.</text>
</comment>
<gene>
    <name evidence="6" type="ORF">J2S63_002758</name>
</gene>
<feature type="domain" description="HTH lysR-type" evidence="5">
    <location>
        <begin position="7"/>
        <end position="63"/>
    </location>
</feature>
<dbReference type="PANTHER" id="PTHR30126:SF39">
    <property type="entry name" value="HTH-TYPE TRANSCRIPTIONAL REGULATOR CYSL"/>
    <property type="match status" value="1"/>
</dbReference>
<comment type="caution">
    <text evidence="6">The sequence shown here is derived from an EMBL/GenBank/DDBJ whole genome shotgun (WGS) entry which is preliminary data.</text>
</comment>
<dbReference type="InterPro" id="IPR005119">
    <property type="entry name" value="LysR_subst-bd"/>
</dbReference>
<evidence type="ECO:0000313" key="6">
    <source>
        <dbReference type="EMBL" id="MDR7363205.1"/>
    </source>
</evidence>
<keyword evidence="3 6" id="KW-0238">DNA-binding</keyword>
<dbReference type="InterPro" id="IPR000847">
    <property type="entry name" value="LysR_HTH_N"/>
</dbReference>
<keyword evidence="2" id="KW-0805">Transcription regulation</keyword>
<protein>
    <submittedName>
        <fullName evidence="6">DNA-binding transcriptional LysR family regulator</fullName>
    </submittedName>
</protein>
<dbReference type="Gene3D" id="3.40.190.10">
    <property type="entry name" value="Periplasmic binding protein-like II"/>
    <property type="match status" value="2"/>
</dbReference>
<accession>A0ABU2BXT5</accession>
<dbReference type="RefSeq" id="WP_310303303.1">
    <property type="nucleotide sequence ID" value="NZ_BAAAPS010000003.1"/>
</dbReference>
<evidence type="ECO:0000256" key="1">
    <source>
        <dbReference type="ARBA" id="ARBA00009437"/>
    </source>
</evidence>
<keyword evidence="4" id="KW-0804">Transcription</keyword>
<dbReference type="SUPFAM" id="SSF53850">
    <property type="entry name" value="Periplasmic binding protein-like II"/>
    <property type="match status" value="1"/>
</dbReference>
<evidence type="ECO:0000313" key="7">
    <source>
        <dbReference type="Proteomes" id="UP001183648"/>
    </source>
</evidence>
<evidence type="ECO:0000256" key="4">
    <source>
        <dbReference type="ARBA" id="ARBA00023163"/>
    </source>
</evidence>
<dbReference type="Pfam" id="PF00126">
    <property type="entry name" value="HTH_1"/>
    <property type="match status" value="1"/>
</dbReference>
<dbReference type="EMBL" id="JAVDYG010000001">
    <property type="protein sequence ID" value="MDR7363205.1"/>
    <property type="molecule type" value="Genomic_DNA"/>
</dbReference>
<sequence>MSTSGSDLGDLALLVRVAQLGSLGRVAEEVGLSQPSLSRRMARLERGLRLTLLQRGPRGTTLTPSGRVVVDWAEEVLGAARRFEESVAVLREHRSSTLRVAASMTIAEHLAPTWLSRLRDVEPDAVVAMSVTNSTDVADAVEHGRADLGFVESPTIRRSVRRRRLAWDHLVVVVADPHPWAGRTRPVTAADLAREPLLVREPGSGTRETLDEALRTRGLELTPAQVLASNAALKSSALVGIGPAVLSALAVVDELGSGRLVAVGLQDLDLRRPLSVVWRDGVQLPPVADVLVRLAAGRSR</sequence>
<evidence type="ECO:0000259" key="5">
    <source>
        <dbReference type="PROSITE" id="PS50931"/>
    </source>
</evidence>
<dbReference type="InterPro" id="IPR036390">
    <property type="entry name" value="WH_DNA-bd_sf"/>
</dbReference>
<dbReference type="Pfam" id="PF03466">
    <property type="entry name" value="LysR_substrate"/>
    <property type="match status" value="1"/>
</dbReference>
<dbReference type="PROSITE" id="PS50931">
    <property type="entry name" value="HTH_LYSR"/>
    <property type="match status" value="1"/>
</dbReference>
<dbReference type="GO" id="GO:0003677">
    <property type="term" value="F:DNA binding"/>
    <property type="evidence" value="ECO:0007669"/>
    <property type="project" value="UniProtKB-KW"/>
</dbReference>
<dbReference type="Proteomes" id="UP001183648">
    <property type="component" value="Unassembled WGS sequence"/>
</dbReference>
<evidence type="ECO:0000256" key="2">
    <source>
        <dbReference type="ARBA" id="ARBA00023015"/>
    </source>
</evidence>
<reference evidence="6 7" key="1">
    <citation type="submission" date="2023-07" db="EMBL/GenBank/DDBJ databases">
        <title>Sequencing the genomes of 1000 actinobacteria strains.</title>
        <authorList>
            <person name="Klenk H.-P."/>
        </authorList>
    </citation>
    <scope>NUCLEOTIDE SEQUENCE [LARGE SCALE GENOMIC DNA]</scope>
    <source>
        <strain evidence="6 7">DSM 19426</strain>
    </source>
</reference>
<dbReference type="Gene3D" id="1.10.10.10">
    <property type="entry name" value="Winged helix-like DNA-binding domain superfamily/Winged helix DNA-binding domain"/>
    <property type="match status" value="1"/>
</dbReference>
<evidence type="ECO:0000256" key="3">
    <source>
        <dbReference type="ARBA" id="ARBA00023125"/>
    </source>
</evidence>
<dbReference type="PANTHER" id="PTHR30126">
    <property type="entry name" value="HTH-TYPE TRANSCRIPTIONAL REGULATOR"/>
    <property type="match status" value="1"/>
</dbReference>
<dbReference type="InterPro" id="IPR036388">
    <property type="entry name" value="WH-like_DNA-bd_sf"/>
</dbReference>
<name>A0ABU2BXT5_9ACTN</name>
<proteinExistence type="inferred from homology"/>
<keyword evidence="7" id="KW-1185">Reference proteome</keyword>